<dbReference type="RefSeq" id="WP_068203706.1">
    <property type="nucleotide sequence ID" value="NZ_JBHSLU010000037.1"/>
</dbReference>
<protein>
    <submittedName>
        <fullName evidence="4">CpaE family protein</fullName>
    </submittedName>
</protein>
<dbReference type="InterPro" id="IPR011006">
    <property type="entry name" value="CheY-like_superfamily"/>
</dbReference>
<sequence>MLDLENITVPRISIEAWYTTPQTAEAIAEATKSRALHRKRKVDINRYDLDEITQRYTDNATPDLIILEIDGDSATVLEALDRIANVTQGTTKAIVVSQVNDVKFYKKMIDFKLSGYLLGPATTPEILNAIAQIYAPNGSTKGRMTAVIGAAGGVGSSTIAQNIAWNMAEVHGHQTLLVDADIAFGSALLNFNQAADRDLGDALWAEDVDETFLSNIMIPLGDRLELLPSPASLEKATNFETVRVERVLDAIKNSSPNIVIDLPHDWGVLSNHVINEADDVIVVGTPDIIGLRNTKTMIKYLAALRADISAYHYIINNAGIPKRISVSEEEFLQAIGMPPLAVLPYDPALFSAALAEGQAFTAMHPSSPITGQFSNIALKLVDEAAVISAPEPIEINTSASKKLMALLGGGARKPASTAKIDLSPSPKKAGLLASLKSSVKRKSA</sequence>
<feature type="domain" description="AAA" evidence="3">
    <location>
        <begin position="144"/>
        <end position="305"/>
    </location>
</feature>
<dbReference type="Pfam" id="PF13614">
    <property type="entry name" value="AAA_31"/>
    <property type="match status" value="1"/>
</dbReference>
<dbReference type="InterPro" id="IPR050625">
    <property type="entry name" value="ParA/MinD_ATPase"/>
</dbReference>
<dbReference type="PANTHER" id="PTHR43384">
    <property type="entry name" value="SEPTUM SITE-DETERMINING PROTEIN MIND HOMOLOG, CHLOROPLASTIC-RELATED"/>
    <property type="match status" value="1"/>
</dbReference>
<evidence type="ECO:0000259" key="3">
    <source>
        <dbReference type="Pfam" id="PF13614"/>
    </source>
</evidence>
<keyword evidence="2" id="KW-0067">ATP-binding</keyword>
<comment type="caution">
    <text evidence="4">The sequence shown here is derived from an EMBL/GenBank/DDBJ whole genome shotgun (WGS) entry which is preliminary data.</text>
</comment>
<evidence type="ECO:0000256" key="2">
    <source>
        <dbReference type="ARBA" id="ARBA00022840"/>
    </source>
</evidence>
<dbReference type="InterPro" id="IPR027417">
    <property type="entry name" value="P-loop_NTPase"/>
</dbReference>
<keyword evidence="5" id="KW-1185">Reference proteome</keyword>
<dbReference type="InterPro" id="IPR025669">
    <property type="entry name" value="AAA_dom"/>
</dbReference>
<dbReference type="Gene3D" id="3.40.50.2300">
    <property type="match status" value="1"/>
</dbReference>
<evidence type="ECO:0000256" key="1">
    <source>
        <dbReference type="ARBA" id="ARBA00022741"/>
    </source>
</evidence>
<dbReference type="PANTHER" id="PTHR43384:SF6">
    <property type="entry name" value="SEPTUM SITE-DETERMINING PROTEIN MIND HOMOLOG, CHLOROPLASTIC"/>
    <property type="match status" value="1"/>
</dbReference>
<dbReference type="SUPFAM" id="SSF52540">
    <property type="entry name" value="P-loop containing nucleoside triphosphate hydrolases"/>
    <property type="match status" value="1"/>
</dbReference>
<dbReference type="Proteomes" id="UP001596060">
    <property type="component" value="Unassembled WGS sequence"/>
</dbReference>
<name>A0ABW0P263_9HYPH</name>
<keyword evidence="1" id="KW-0547">Nucleotide-binding</keyword>
<dbReference type="EMBL" id="JBHSLU010000037">
    <property type="protein sequence ID" value="MFC5506188.1"/>
    <property type="molecule type" value="Genomic_DNA"/>
</dbReference>
<dbReference type="Gene3D" id="3.40.50.300">
    <property type="entry name" value="P-loop containing nucleotide triphosphate hydrolases"/>
    <property type="match status" value="1"/>
</dbReference>
<evidence type="ECO:0000313" key="4">
    <source>
        <dbReference type="EMBL" id="MFC5506188.1"/>
    </source>
</evidence>
<gene>
    <name evidence="4" type="ORF">ACFPN9_13070</name>
</gene>
<reference evidence="5" key="1">
    <citation type="journal article" date="2019" name="Int. J. Syst. Evol. Microbiol.">
        <title>The Global Catalogue of Microorganisms (GCM) 10K type strain sequencing project: providing services to taxonomists for standard genome sequencing and annotation.</title>
        <authorList>
            <consortium name="The Broad Institute Genomics Platform"/>
            <consortium name="The Broad Institute Genome Sequencing Center for Infectious Disease"/>
            <person name="Wu L."/>
            <person name="Ma J."/>
        </authorList>
    </citation>
    <scope>NUCLEOTIDE SEQUENCE [LARGE SCALE GENOMIC DNA]</scope>
    <source>
        <strain evidence="5">CCUG 43117</strain>
    </source>
</reference>
<accession>A0ABW0P263</accession>
<evidence type="ECO:0000313" key="5">
    <source>
        <dbReference type="Proteomes" id="UP001596060"/>
    </source>
</evidence>
<organism evidence="4 5">
    <name type="scientific">Bosea massiliensis</name>
    <dbReference type="NCBI Taxonomy" id="151419"/>
    <lineage>
        <taxon>Bacteria</taxon>
        <taxon>Pseudomonadati</taxon>
        <taxon>Pseudomonadota</taxon>
        <taxon>Alphaproteobacteria</taxon>
        <taxon>Hyphomicrobiales</taxon>
        <taxon>Boseaceae</taxon>
        <taxon>Bosea</taxon>
    </lineage>
</organism>
<dbReference type="SUPFAM" id="SSF52172">
    <property type="entry name" value="CheY-like"/>
    <property type="match status" value="1"/>
</dbReference>
<proteinExistence type="predicted"/>